<dbReference type="RefSeq" id="WP_270170160.1">
    <property type="nucleotide sequence ID" value="NZ_CP089391.1"/>
</dbReference>
<keyword evidence="2" id="KW-1185">Reference proteome</keyword>
<organism evidence="1 2">
    <name type="scientific">Bradyrhizobium xenonodulans</name>
    <dbReference type="NCBI Taxonomy" id="2736875"/>
    <lineage>
        <taxon>Bacteria</taxon>
        <taxon>Pseudomonadati</taxon>
        <taxon>Pseudomonadota</taxon>
        <taxon>Alphaproteobacteria</taxon>
        <taxon>Hyphomicrobiales</taxon>
        <taxon>Nitrobacteraceae</taxon>
        <taxon>Bradyrhizobium</taxon>
    </lineage>
</organism>
<gene>
    <name evidence="1" type="ORF">I3J27_14080</name>
</gene>
<evidence type="ECO:0000313" key="1">
    <source>
        <dbReference type="EMBL" id="WBL81489.1"/>
    </source>
</evidence>
<proteinExistence type="predicted"/>
<dbReference type="EMBL" id="CP089391">
    <property type="protein sequence ID" value="WBL81489.1"/>
    <property type="molecule type" value="Genomic_DNA"/>
</dbReference>
<sequence>MNVPILANPRFVVLPARLREQQSNTQSLDSSFLPAKEGLRVAHDPPYFKGDAIKKAPENSAKIAACARSRFKEI</sequence>
<reference evidence="1" key="1">
    <citation type="submission" date="2021-12" db="EMBL/GenBank/DDBJ databases">
        <title>Bradyrhizobium xenonodulans sp. nov.</title>
        <authorList>
            <person name="Claassens R."/>
            <person name="Venter S.N."/>
            <person name="Beukes C.W."/>
            <person name="Stepkowski T."/>
            <person name="Steenkamp E.T."/>
        </authorList>
    </citation>
    <scope>NUCLEOTIDE SEQUENCE</scope>
    <source>
        <strain evidence="1">14AB</strain>
    </source>
</reference>
<evidence type="ECO:0000313" key="2">
    <source>
        <dbReference type="Proteomes" id="UP001179614"/>
    </source>
</evidence>
<accession>A0ABY7MVB9</accession>
<dbReference type="Proteomes" id="UP001179614">
    <property type="component" value="Chromosome"/>
</dbReference>
<name>A0ABY7MVB9_9BRAD</name>
<protein>
    <submittedName>
        <fullName evidence="1">Uncharacterized protein</fullName>
    </submittedName>
</protein>